<dbReference type="Proteomes" id="UP000260773">
    <property type="component" value="Unassembled WGS sequence"/>
</dbReference>
<dbReference type="AlphaFoldDB" id="A0A3E2TAQ8"/>
<comment type="caution">
    <text evidence="1">The sequence shown here is derived from an EMBL/GenBank/DDBJ whole genome shotgun (WGS) entry which is preliminary data.</text>
</comment>
<dbReference type="RefSeq" id="WP_015514655.1">
    <property type="nucleotide sequence ID" value="NZ_JAQDKA010000005.1"/>
</dbReference>
<gene>
    <name evidence="1" type="ORF">DW070_17005</name>
</gene>
<organism evidence="1 2">
    <name type="scientific">Coprococcus catus</name>
    <dbReference type="NCBI Taxonomy" id="116085"/>
    <lineage>
        <taxon>Bacteria</taxon>
        <taxon>Bacillati</taxon>
        <taxon>Bacillota</taxon>
        <taxon>Clostridia</taxon>
        <taxon>Lachnospirales</taxon>
        <taxon>Lachnospiraceae</taxon>
        <taxon>Coprococcus</taxon>
    </lineage>
</organism>
<protein>
    <submittedName>
        <fullName evidence="1">Uncharacterized protein</fullName>
    </submittedName>
</protein>
<proteinExistence type="predicted"/>
<name>A0A3E2TAQ8_9FIRM</name>
<sequence length="149" mass="17299">MKKRMLSVLIVLCGAIVVVLLFAQNHISGKRIADIIEEGDIDRISVEKWQVVDSELVLTDSNEYAYNGDELVHDISQLKLKNIHTKPVYNMQESNERCIIQFLKDGNVCGTIEIHGDGFFMFDWNYRDKESVHYRCMIENGSEFLKKWL</sequence>
<dbReference type="EMBL" id="QVEP01000087">
    <property type="protein sequence ID" value="RGB71743.1"/>
    <property type="molecule type" value="Genomic_DNA"/>
</dbReference>
<reference evidence="1 2" key="1">
    <citation type="submission" date="2018-08" db="EMBL/GenBank/DDBJ databases">
        <title>A genome reference for cultivated species of the human gut microbiota.</title>
        <authorList>
            <person name="Zou Y."/>
            <person name="Xue W."/>
            <person name="Luo G."/>
        </authorList>
    </citation>
    <scope>NUCLEOTIDE SEQUENCE [LARGE SCALE GENOMIC DNA]</scope>
    <source>
        <strain evidence="1 2">AF45-17</strain>
    </source>
</reference>
<evidence type="ECO:0000313" key="1">
    <source>
        <dbReference type="EMBL" id="RGB71743.1"/>
    </source>
</evidence>
<evidence type="ECO:0000313" key="2">
    <source>
        <dbReference type="Proteomes" id="UP000260773"/>
    </source>
</evidence>
<accession>A0A3E2TAQ8</accession>